<dbReference type="Proteomes" id="UP000317977">
    <property type="component" value="Unassembled WGS sequence"/>
</dbReference>
<evidence type="ECO:0000313" key="1">
    <source>
        <dbReference type="EMBL" id="TWU46968.1"/>
    </source>
</evidence>
<organism evidence="1 2">
    <name type="scientific">Rubripirellula reticaptiva</name>
    <dbReference type="NCBI Taxonomy" id="2528013"/>
    <lineage>
        <taxon>Bacteria</taxon>
        <taxon>Pseudomonadati</taxon>
        <taxon>Planctomycetota</taxon>
        <taxon>Planctomycetia</taxon>
        <taxon>Pirellulales</taxon>
        <taxon>Pirellulaceae</taxon>
        <taxon>Rubripirellula</taxon>
    </lineage>
</organism>
<proteinExistence type="predicted"/>
<dbReference type="EMBL" id="SJPX01000006">
    <property type="protein sequence ID" value="TWU46968.1"/>
    <property type="molecule type" value="Genomic_DNA"/>
</dbReference>
<sequence>MHLTRKAGLKKNARAIVSTVSQELSDSNCLAFVATNIRLRRQSRVFQGSVSRIVWQTRTLDLDVKVKFTWLEI</sequence>
<name>A0A5C6EDR2_9BACT</name>
<comment type="caution">
    <text evidence="1">The sequence shown here is derived from an EMBL/GenBank/DDBJ whole genome shotgun (WGS) entry which is preliminary data.</text>
</comment>
<accession>A0A5C6EDR2</accession>
<evidence type="ECO:0000313" key="2">
    <source>
        <dbReference type="Proteomes" id="UP000317977"/>
    </source>
</evidence>
<dbReference type="AlphaFoldDB" id="A0A5C6EDR2"/>
<reference evidence="1 2" key="1">
    <citation type="submission" date="2019-02" db="EMBL/GenBank/DDBJ databases">
        <title>Deep-cultivation of Planctomycetes and their phenomic and genomic characterization uncovers novel biology.</title>
        <authorList>
            <person name="Wiegand S."/>
            <person name="Jogler M."/>
            <person name="Boedeker C."/>
            <person name="Pinto D."/>
            <person name="Vollmers J."/>
            <person name="Rivas-Marin E."/>
            <person name="Kohn T."/>
            <person name="Peeters S.H."/>
            <person name="Heuer A."/>
            <person name="Rast P."/>
            <person name="Oberbeckmann S."/>
            <person name="Bunk B."/>
            <person name="Jeske O."/>
            <person name="Meyerdierks A."/>
            <person name="Storesund J.E."/>
            <person name="Kallscheuer N."/>
            <person name="Luecker S."/>
            <person name="Lage O.M."/>
            <person name="Pohl T."/>
            <person name="Merkel B.J."/>
            <person name="Hornburger P."/>
            <person name="Mueller R.-W."/>
            <person name="Bruemmer F."/>
            <person name="Labrenz M."/>
            <person name="Spormann A.M."/>
            <person name="Op Den Camp H."/>
            <person name="Overmann J."/>
            <person name="Amann R."/>
            <person name="Jetten M.S.M."/>
            <person name="Mascher T."/>
            <person name="Medema M.H."/>
            <person name="Devos D.P."/>
            <person name="Kaster A.-K."/>
            <person name="Ovreas L."/>
            <person name="Rohde M."/>
            <person name="Galperin M.Y."/>
            <person name="Jogler C."/>
        </authorList>
    </citation>
    <scope>NUCLEOTIDE SEQUENCE [LARGE SCALE GENOMIC DNA]</scope>
    <source>
        <strain evidence="1 2">Poly59</strain>
    </source>
</reference>
<protein>
    <submittedName>
        <fullName evidence="1">Uncharacterized protein</fullName>
    </submittedName>
</protein>
<gene>
    <name evidence="1" type="ORF">Poly59_59420</name>
</gene>
<keyword evidence="2" id="KW-1185">Reference proteome</keyword>